<accession>A0A1W1H116</accession>
<organism evidence="2 3">
    <name type="scientific">Stenotrophomonas indicatrix</name>
    <dbReference type="NCBI Taxonomy" id="2045451"/>
    <lineage>
        <taxon>Bacteria</taxon>
        <taxon>Pseudomonadati</taxon>
        <taxon>Pseudomonadota</taxon>
        <taxon>Gammaproteobacteria</taxon>
        <taxon>Lysobacterales</taxon>
        <taxon>Lysobacteraceae</taxon>
        <taxon>Stenotrophomonas</taxon>
    </lineage>
</organism>
<dbReference type="EMBL" id="FWEU01000003">
    <property type="protein sequence ID" value="SLM25164.1"/>
    <property type="molecule type" value="Genomic_DNA"/>
</dbReference>
<feature type="signal peptide" evidence="1">
    <location>
        <begin position="1"/>
        <end position="21"/>
    </location>
</feature>
<evidence type="ECO:0000256" key="1">
    <source>
        <dbReference type="SAM" id="SignalP"/>
    </source>
</evidence>
<proteinExistence type="predicted"/>
<sequence>MRTFPARWLLCGLMVVGAAQAAPAFVDARDYPDPATGRERFLAAERMLVRGFDDVCGDTFCEGQYYNLWAMRLRCSVERATGVVGSCIWTFAGSDTWVRKEGRIDVDLGSYACVLPLASGTRLEQLLQVWQVGSGDEAIHAPLPGTTTSVYDGLTDCL</sequence>
<dbReference type="AlphaFoldDB" id="A0A1W1H116"/>
<reference evidence="3" key="1">
    <citation type="submission" date="2016-10" db="EMBL/GenBank/DDBJ databases">
        <authorList>
            <person name="Varghese N."/>
        </authorList>
    </citation>
    <scope>NUCLEOTIDE SEQUENCE [LARGE SCALE GENOMIC DNA]</scope>
    <source>
        <strain evidence="3">92MFCol6.1</strain>
    </source>
</reference>
<gene>
    <name evidence="2" type="ORF">SAMN04488690_2895</name>
</gene>
<protein>
    <submittedName>
        <fullName evidence="2">Uncharacterized protein</fullName>
    </submittedName>
</protein>
<evidence type="ECO:0000313" key="2">
    <source>
        <dbReference type="EMBL" id="SLM25164.1"/>
    </source>
</evidence>
<keyword evidence="1" id="KW-0732">Signal</keyword>
<feature type="chain" id="PRO_5012303266" evidence="1">
    <location>
        <begin position="22"/>
        <end position="158"/>
    </location>
</feature>
<dbReference type="RefSeq" id="WP_080149884.1">
    <property type="nucleotide sequence ID" value="NZ_CP118899.1"/>
</dbReference>
<dbReference type="Proteomes" id="UP000191133">
    <property type="component" value="Unassembled WGS sequence"/>
</dbReference>
<name>A0A1W1H116_9GAMM</name>
<evidence type="ECO:0000313" key="3">
    <source>
        <dbReference type="Proteomes" id="UP000191133"/>
    </source>
</evidence>